<dbReference type="eggNOG" id="COG3547">
    <property type="taxonomic scope" value="Bacteria"/>
</dbReference>
<feature type="domain" description="Transposase IS110-like N-terminal" evidence="1">
    <location>
        <begin position="7"/>
        <end position="111"/>
    </location>
</feature>
<dbReference type="AlphaFoldDB" id="Q2NRW7"/>
<organism evidence="2 4">
    <name type="scientific">Sodalis glossinidius (strain morsitans)</name>
    <dbReference type="NCBI Taxonomy" id="343509"/>
    <lineage>
        <taxon>Bacteria</taxon>
        <taxon>Pseudomonadati</taxon>
        <taxon>Pseudomonadota</taxon>
        <taxon>Gammaproteobacteria</taxon>
        <taxon>Enterobacterales</taxon>
        <taxon>Bruguierivoracaceae</taxon>
        <taxon>Sodalis</taxon>
    </lineage>
</organism>
<dbReference type="Pfam" id="PF01548">
    <property type="entry name" value="DEDD_Tnp_IS110"/>
    <property type="match status" value="1"/>
</dbReference>
<reference evidence="3 5" key="2">
    <citation type="submission" date="2015-05" db="EMBL/GenBank/DDBJ databases">
        <authorList>
            <person name="Goodhead I."/>
        </authorList>
    </citation>
    <scope>NUCLEOTIDE SEQUENCE [LARGE SCALE GENOMIC DNA]</scope>
    <source>
        <strain evidence="3">B4</strain>
        <strain evidence="5">morsitans</strain>
    </source>
</reference>
<dbReference type="KEGG" id="sgl:SG1833"/>
<evidence type="ECO:0000313" key="3">
    <source>
        <dbReference type="EMBL" id="CRL46034.1"/>
    </source>
</evidence>
<dbReference type="EMBL" id="LN854557">
    <property type="protein sequence ID" value="CRL46034.1"/>
    <property type="molecule type" value="Genomic_DNA"/>
</dbReference>
<proteinExistence type="predicted"/>
<dbReference type="Proteomes" id="UP000001932">
    <property type="component" value="Chromosome"/>
</dbReference>
<accession>Q2NRW7</accession>
<evidence type="ECO:0000313" key="2">
    <source>
        <dbReference type="EMBL" id="BAE75108.1"/>
    </source>
</evidence>
<evidence type="ECO:0000259" key="1">
    <source>
        <dbReference type="Pfam" id="PF01548"/>
    </source>
</evidence>
<gene>
    <name evidence="2" type="ordered locus">SG1833</name>
    <name evidence="3" type="ORF">SGGMMB4_04261</name>
</gene>
<dbReference type="GO" id="GO:0006313">
    <property type="term" value="P:DNA transposition"/>
    <property type="evidence" value="ECO:0007669"/>
    <property type="project" value="InterPro"/>
</dbReference>
<dbReference type="EMBL" id="AP008232">
    <property type="protein sequence ID" value="BAE75108.1"/>
    <property type="molecule type" value="Genomic_DNA"/>
</dbReference>
<reference evidence="2 4" key="1">
    <citation type="journal article" date="2006" name="Genome Res.">
        <title>Massive genome erosion and functional adaptations provide insights into the symbiotic lifestyle of Sodalis glossinidius in the tsetse host.</title>
        <authorList>
            <person name="Toh H."/>
            <person name="Weiss B.L."/>
            <person name="Perkin S.A.H."/>
            <person name="Yamashita A."/>
            <person name="Oshima K."/>
            <person name="Hattori M."/>
            <person name="Aksoy S."/>
        </authorList>
    </citation>
    <scope>NUCLEOTIDE SEQUENCE [LARGE SCALE GENOMIC DNA]</scope>
    <source>
        <strain evidence="2">Morsitans</strain>
        <strain evidence="4">morsitans</strain>
    </source>
</reference>
<dbReference type="GO" id="GO:0004803">
    <property type="term" value="F:transposase activity"/>
    <property type="evidence" value="ECO:0007669"/>
    <property type="project" value="InterPro"/>
</dbReference>
<dbReference type="RefSeq" id="WP_011411780.1">
    <property type="nucleotide sequence ID" value="NC_007712.1"/>
</dbReference>
<evidence type="ECO:0000313" key="5">
    <source>
        <dbReference type="Proteomes" id="UP000245838"/>
    </source>
</evidence>
<sequence length="152" mass="16603">MQILTPVGIDVASQKFDVAVWKGKAAYKSKAFSNTPKGFDALKKWLEPFGDCHICMEATGAYSEPLSTFLADAGYAVSVENPARIKSFGCSELSRNKTDKGDARMIARAGLNPMLQESGLWKGKSRISKVGNAMIRKALYMPALTVMCYNPQ</sequence>
<dbReference type="InterPro" id="IPR047650">
    <property type="entry name" value="Transpos_IS110"/>
</dbReference>
<protein>
    <submittedName>
        <fullName evidence="2 3">Transposase</fullName>
    </submittedName>
</protein>
<dbReference type="GO" id="GO:0003677">
    <property type="term" value="F:DNA binding"/>
    <property type="evidence" value="ECO:0007669"/>
    <property type="project" value="InterPro"/>
</dbReference>
<dbReference type="HOGENOM" id="CLU_133327_0_0_6"/>
<dbReference type="STRING" id="343509.SG1833"/>
<dbReference type="Proteomes" id="UP000245838">
    <property type="component" value="Chromosome sggmmb4_Chromosome"/>
</dbReference>
<keyword evidence="4" id="KW-1185">Reference proteome</keyword>
<dbReference type="PANTHER" id="PTHR33055">
    <property type="entry name" value="TRANSPOSASE FOR INSERTION SEQUENCE ELEMENT IS1111A"/>
    <property type="match status" value="1"/>
</dbReference>
<evidence type="ECO:0000313" key="4">
    <source>
        <dbReference type="Proteomes" id="UP000001932"/>
    </source>
</evidence>
<dbReference type="InterPro" id="IPR002525">
    <property type="entry name" value="Transp_IS110-like_N"/>
</dbReference>
<name>Q2NRW7_SODGM</name>